<keyword evidence="3" id="KW-1185">Reference proteome</keyword>
<sequence length="289" mass="32139">MSLLYSPNFKRSEVEMGKNYPEFMDLSFDQNQEESSTLTRYCSAPGSFLATLMENSGNNDNDAAVEGGSEEDYRDLRSSSPEVETMLERFISACNGSDNIGERSSMKQEPKDYSKNGSQAPQIHSIHRLNSVDSNLESSFGVFNSKGLVNSLQPKMGPPNDDRSNLLRQSSSPAGFFSALASENSFDAMRGGSRVDTQLNFSSGSASCSRRMPQISENGSDEVGIENGGEYLPSFPTDSWDESAFSGLKRSRDHNDVKIFSTSSDFEMEHRLWKLQPWFDTSFELAKEF</sequence>
<dbReference type="EMBL" id="UZAU01000379">
    <property type="status" value="NOT_ANNOTATED_CDS"/>
    <property type="molecule type" value="Genomic_DNA"/>
</dbReference>
<name>A0A803PC92_CANSA</name>
<dbReference type="Proteomes" id="UP000596661">
    <property type="component" value="Chromosome 4"/>
</dbReference>
<dbReference type="AlphaFoldDB" id="A0A803PC92"/>
<dbReference type="EnsemblPlants" id="evm.model.04.1230.1.5bd9b138">
    <property type="protein sequence ID" value="cds.evm.model.04.1230.1.5bd9b138"/>
    <property type="gene ID" value="evm.TU.04.1230"/>
</dbReference>
<evidence type="ECO:0000256" key="1">
    <source>
        <dbReference type="SAM" id="MobiDB-lite"/>
    </source>
</evidence>
<organism evidence="2 3">
    <name type="scientific">Cannabis sativa</name>
    <name type="common">Hemp</name>
    <name type="synonym">Marijuana</name>
    <dbReference type="NCBI Taxonomy" id="3483"/>
    <lineage>
        <taxon>Eukaryota</taxon>
        <taxon>Viridiplantae</taxon>
        <taxon>Streptophyta</taxon>
        <taxon>Embryophyta</taxon>
        <taxon>Tracheophyta</taxon>
        <taxon>Spermatophyta</taxon>
        <taxon>Magnoliopsida</taxon>
        <taxon>eudicotyledons</taxon>
        <taxon>Gunneridae</taxon>
        <taxon>Pentapetalae</taxon>
        <taxon>rosids</taxon>
        <taxon>fabids</taxon>
        <taxon>Rosales</taxon>
        <taxon>Cannabaceae</taxon>
        <taxon>Cannabis</taxon>
    </lineage>
</organism>
<feature type="compositionally biased region" description="Basic and acidic residues" evidence="1">
    <location>
        <begin position="100"/>
        <end position="114"/>
    </location>
</feature>
<feature type="region of interest" description="Disordered" evidence="1">
    <location>
        <begin position="202"/>
        <end position="228"/>
    </location>
</feature>
<reference evidence="2" key="2">
    <citation type="submission" date="2021-03" db="UniProtKB">
        <authorList>
            <consortium name="EnsemblPlants"/>
        </authorList>
    </citation>
    <scope>IDENTIFICATION</scope>
</reference>
<proteinExistence type="predicted"/>
<protein>
    <submittedName>
        <fullName evidence="2">Uncharacterized protein</fullName>
    </submittedName>
</protein>
<accession>A0A803PC92</accession>
<gene>
    <name evidence="2" type="primary">LOC115712298</name>
</gene>
<dbReference type="Gramene" id="evm.model.04.1230.1.5bd9b138">
    <property type="protein sequence ID" value="cds.evm.model.04.1230.1.5bd9b138"/>
    <property type="gene ID" value="evm.TU.04.1230"/>
</dbReference>
<evidence type="ECO:0000313" key="2">
    <source>
        <dbReference type="EnsemblPlants" id="cds.evm.model.04.1230.1.5bd9b138"/>
    </source>
</evidence>
<reference evidence="2" key="1">
    <citation type="submission" date="2018-11" db="EMBL/GenBank/DDBJ databases">
        <authorList>
            <person name="Grassa J C."/>
        </authorList>
    </citation>
    <scope>NUCLEOTIDE SEQUENCE [LARGE SCALE GENOMIC DNA]</scope>
</reference>
<evidence type="ECO:0000313" key="3">
    <source>
        <dbReference type="Proteomes" id="UP000596661"/>
    </source>
</evidence>
<feature type="region of interest" description="Disordered" evidence="1">
    <location>
        <begin position="97"/>
        <end position="121"/>
    </location>
</feature>